<reference evidence="2 3" key="1">
    <citation type="submission" date="2021-06" db="EMBL/GenBank/DDBJ databases">
        <title>Caerostris darwini draft genome.</title>
        <authorList>
            <person name="Kono N."/>
            <person name="Arakawa K."/>
        </authorList>
    </citation>
    <scope>NUCLEOTIDE SEQUENCE [LARGE SCALE GENOMIC DNA]</scope>
</reference>
<evidence type="ECO:0000256" key="1">
    <source>
        <dbReference type="SAM" id="MobiDB-lite"/>
    </source>
</evidence>
<sequence length="114" mass="12873">MHVKEQSPLHTLLELHLGIRPPNSRYTPSVSNPPNSQYLGLRPPNCRYTSSASHILLITSMHRKYCCGRSSYSGIHPVIRPPIGGKRHRYLDVRPPNSRYTPSLSNPPTNQYAS</sequence>
<accession>A0AAV4QR00</accession>
<evidence type="ECO:0000313" key="2">
    <source>
        <dbReference type="EMBL" id="GIY10542.1"/>
    </source>
</evidence>
<comment type="caution">
    <text evidence="2">The sequence shown here is derived from an EMBL/GenBank/DDBJ whole genome shotgun (WGS) entry which is preliminary data.</text>
</comment>
<gene>
    <name evidence="2" type="ORF">CDAR_91681</name>
</gene>
<keyword evidence="3" id="KW-1185">Reference proteome</keyword>
<organism evidence="2 3">
    <name type="scientific">Caerostris darwini</name>
    <dbReference type="NCBI Taxonomy" id="1538125"/>
    <lineage>
        <taxon>Eukaryota</taxon>
        <taxon>Metazoa</taxon>
        <taxon>Ecdysozoa</taxon>
        <taxon>Arthropoda</taxon>
        <taxon>Chelicerata</taxon>
        <taxon>Arachnida</taxon>
        <taxon>Araneae</taxon>
        <taxon>Araneomorphae</taxon>
        <taxon>Entelegynae</taxon>
        <taxon>Araneoidea</taxon>
        <taxon>Araneidae</taxon>
        <taxon>Caerostris</taxon>
    </lineage>
</organism>
<dbReference type="EMBL" id="BPLQ01004772">
    <property type="protein sequence ID" value="GIY10542.1"/>
    <property type="molecule type" value="Genomic_DNA"/>
</dbReference>
<evidence type="ECO:0000313" key="3">
    <source>
        <dbReference type="Proteomes" id="UP001054837"/>
    </source>
</evidence>
<name>A0AAV4QR00_9ARAC</name>
<feature type="region of interest" description="Disordered" evidence="1">
    <location>
        <begin position="83"/>
        <end position="114"/>
    </location>
</feature>
<protein>
    <submittedName>
        <fullName evidence="2">Uncharacterized protein</fullName>
    </submittedName>
</protein>
<feature type="compositionally biased region" description="Polar residues" evidence="1">
    <location>
        <begin position="98"/>
        <end position="114"/>
    </location>
</feature>
<dbReference type="AlphaFoldDB" id="A0AAV4QR00"/>
<proteinExistence type="predicted"/>
<dbReference type="Proteomes" id="UP001054837">
    <property type="component" value="Unassembled WGS sequence"/>
</dbReference>